<evidence type="ECO:0000313" key="2">
    <source>
        <dbReference type="Proteomes" id="UP000260644"/>
    </source>
</evidence>
<evidence type="ECO:0000313" key="1">
    <source>
        <dbReference type="EMBL" id="RFS21733.1"/>
    </source>
</evidence>
<accession>A0A3E1Y8K3</accession>
<dbReference type="Proteomes" id="UP000260644">
    <property type="component" value="Unassembled WGS sequence"/>
</dbReference>
<keyword evidence="2" id="KW-1185">Reference proteome</keyword>
<gene>
    <name evidence="1" type="ORF">DVR12_13815</name>
</gene>
<dbReference type="OrthoDB" id="1339414at2"/>
<dbReference type="RefSeq" id="WP_116976277.1">
    <property type="nucleotide sequence ID" value="NZ_QPMM01000007.1"/>
</dbReference>
<proteinExistence type="predicted"/>
<dbReference type="EMBL" id="QPMM01000007">
    <property type="protein sequence ID" value="RFS21733.1"/>
    <property type="molecule type" value="Genomic_DNA"/>
</dbReference>
<name>A0A3E1Y8K3_9BACT</name>
<dbReference type="AlphaFoldDB" id="A0A3E1Y8K3"/>
<protein>
    <submittedName>
        <fullName evidence="1">Uncharacterized protein</fullName>
    </submittedName>
</protein>
<sequence>MAPDYHTIRGFKGLWARVSIPLSQQHEKYATKAEEVFEEFLQNIPCSKKTLLGFTIYIEPDIDYSRQSDTAMELGWDLQCHIDNKIFNKAKVQEKLSLVLTACQLLLDYKANQPGYRKRRIDYAGLARKLQLFLKKKKLYYKDSSFFIKPDANTQFRIISITGPYADKKLLKFDLHKLEPYINDKLAQQKYGGELRLIYFNFGIYKFDGVATSFFENKEKLTYSSIAKSIFITRSIDYNIIIKLNKDKLLNYYIELFKENLNLIDDSKKIPKKFNYISLKESLIQNLDIYKP</sequence>
<reference evidence="1 2" key="1">
    <citation type="submission" date="2018-07" db="EMBL/GenBank/DDBJ databases">
        <title>Chitinophaga K2CV101002-2 sp. nov., isolated from a monsoon evergreen broad-leaved forest soil.</title>
        <authorList>
            <person name="Lv Y."/>
        </authorList>
    </citation>
    <scope>NUCLEOTIDE SEQUENCE [LARGE SCALE GENOMIC DNA]</scope>
    <source>
        <strain evidence="1 2">GDMCC 1.1288</strain>
    </source>
</reference>
<organism evidence="1 2">
    <name type="scientific">Chitinophaga silvatica</name>
    <dbReference type="NCBI Taxonomy" id="2282649"/>
    <lineage>
        <taxon>Bacteria</taxon>
        <taxon>Pseudomonadati</taxon>
        <taxon>Bacteroidota</taxon>
        <taxon>Chitinophagia</taxon>
        <taxon>Chitinophagales</taxon>
        <taxon>Chitinophagaceae</taxon>
        <taxon>Chitinophaga</taxon>
    </lineage>
</organism>
<comment type="caution">
    <text evidence="1">The sequence shown here is derived from an EMBL/GenBank/DDBJ whole genome shotgun (WGS) entry which is preliminary data.</text>
</comment>